<evidence type="ECO:0008006" key="3">
    <source>
        <dbReference type="Google" id="ProtNLM"/>
    </source>
</evidence>
<reference evidence="2" key="1">
    <citation type="submission" date="2021-05" db="EMBL/GenBank/DDBJ databases">
        <authorList>
            <person name="Alioto T."/>
            <person name="Alioto T."/>
            <person name="Gomez Garrido J."/>
        </authorList>
    </citation>
    <scope>NUCLEOTIDE SEQUENCE</scope>
</reference>
<evidence type="ECO:0000313" key="2">
    <source>
        <dbReference type="EMBL" id="CAG6762056.1"/>
    </source>
</evidence>
<feature type="compositionally biased region" description="Basic and acidic residues" evidence="1">
    <location>
        <begin position="113"/>
        <end position="133"/>
    </location>
</feature>
<dbReference type="EMBL" id="HBUF01560363">
    <property type="protein sequence ID" value="CAG6762056.1"/>
    <property type="molecule type" value="Transcribed_RNA"/>
</dbReference>
<dbReference type="PANTHER" id="PTHR46238:SF8">
    <property type="entry name" value="ENDONUCLEASE_EXONUCLEASE_PHOSPHATASE DOMAIN-CONTAINING PROTEIN"/>
    <property type="match status" value="1"/>
</dbReference>
<dbReference type="AlphaFoldDB" id="A0A8D9EQC2"/>
<name>A0A8D9EQC2_9HEMI</name>
<feature type="region of interest" description="Disordered" evidence="1">
    <location>
        <begin position="72"/>
        <end position="133"/>
    </location>
</feature>
<dbReference type="PANTHER" id="PTHR46238">
    <property type="entry name" value="REVERSE TRANSCRIPTASE DOMAIN-CONTAINING PROTEIN"/>
    <property type="match status" value="1"/>
</dbReference>
<evidence type="ECO:0000256" key="1">
    <source>
        <dbReference type="SAM" id="MobiDB-lite"/>
    </source>
</evidence>
<feature type="compositionally biased region" description="Basic and acidic residues" evidence="1">
    <location>
        <begin position="95"/>
        <end position="106"/>
    </location>
</feature>
<sequence length="133" mass="16113">MDRIRNEVIRNKLRVTEVTKKIQERRMQWYGHVMRRDEDYVGKRVRKMEVSGRRARGRPKKKWEHCVTKDLEGKGLSENDVQNRGKWKLLSRNTDPTRVRVEKGKEEEEEEEIKNKKNVDNRNKIRTEAKRKA</sequence>
<organism evidence="2">
    <name type="scientific">Cacopsylla melanoneura</name>
    <dbReference type="NCBI Taxonomy" id="428564"/>
    <lineage>
        <taxon>Eukaryota</taxon>
        <taxon>Metazoa</taxon>
        <taxon>Ecdysozoa</taxon>
        <taxon>Arthropoda</taxon>
        <taxon>Hexapoda</taxon>
        <taxon>Insecta</taxon>
        <taxon>Pterygota</taxon>
        <taxon>Neoptera</taxon>
        <taxon>Paraneoptera</taxon>
        <taxon>Hemiptera</taxon>
        <taxon>Sternorrhyncha</taxon>
        <taxon>Psylloidea</taxon>
        <taxon>Psyllidae</taxon>
        <taxon>Psyllinae</taxon>
        <taxon>Cacopsylla</taxon>
    </lineage>
</organism>
<protein>
    <recommendedName>
        <fullName evidence="3">Endonuclease-reverse transcriptase</fullName>
    </recommendedName>
</protein>
<feature type="compositionally biased region" description="Basic and acidic residues" evidence="1">
    <location>
        <begin position="72"/>
        <end position="83"/>
    </location>
</feature>
<proteinExistence type="predicted"/>
<accession>A0A8D9EQC2</accession>